<dbReference type="NCBIfam" id="TIGR00197">
    <property type="entry name" value="yjeF_nterm"/>
    <property type="match status" value="1"/>
</dbReference>
<accession>A0A7S3K5Y3</accession>
<dbReference type="Gene3D" id="3.40.50.10260">
    <property type="entry name" value="YjeF N-terminal domain"/>
    <property type="match status" value="1"/>
</dbReference>
<evidence type="ECO:0000256" key="9">
    <source>
        <dbReference type="ARBA" id="ARBA00023235"/>
    </source>
</evidence>
<feature type="region of interest" description="Disordered" evidence="11">
    <location>
        <begin position="286"/>
        <end position="307"/>
    </location>
</feature>
<evidence type="ECO:0000256" key="1">
    <source>
        <dbReference type="ARBA" id="ARBA00000013"/>
    </source>
</evidence>
<keyword evidence="8 10" id="KW-0520">NAD</keyword>
<dbReference type="GO" id="GO:0046872">
    <property type="term" value="F:metal ion binding"/>
    <property type="evidence" value="ECO:0007669"/>
    <property type="project" value="UniProtKB-KW"/>
</dbReference>
<evidence type="ECO:0000256" key="4">
    <source>
        <dbReference type="ARBA" id="ARBA00022723"/>
    </source>
</evidence>
<dbReference type="PANTHER" id="PTHR13232">
    <property type="entry name" value="NAD(P)H-HYDRATE EPIMERASE"/>
    <property type="match status" value="1"/>
</dbReference>
<reference evidence="14" key="1">
    <citation type="submission" date="2021-01" db="EMBL/GenBank/DDBJ databases">
        <authorList>
            <person name="Corre E."/>
            <person name="Pelletier E."/>
            <person name="Niang G."/>
            <person name="Scheremetjew M."/>
            <person name="Finn R."/>
            <person name="Kale V."/>
            <person name="Holt S."/>
            <person name="Cochrane G."/>
            <person name="Meng A."/>
            <person name="Brown T."/>
            <person name="Cohen L."/>
        </authorList>
    </citation>
    <scope>NUCLEOTIDE SEQUENCE</scope>
    <source>
        <strain evidence="14">CCMP1510</strain>
    </source>
</reference>
<keyword evidence="6" id="KW-0521">NADP</keyword>
<feature type="chain" id="PRO_5030659429" description="NAD(P)H-hydrate epimerase" evidence="12">
    <location>
        <begin position="20"/>
        <end position="307"/>
    </location>
</feature>
<dbReference type="InterPro" id="IPR004443">
    <property type="entry name" value="YjeF_N_dom"/>
</dbReference>
<evidence type="ECO:0000256" key="5">
    <source>
        <dbReference type="ARBA" id="ARBA00022741"/>
    </source>
</evidence>
<keyword evidence="7 10" id="KW-0630">Potassium</keyword>
<dbReference type="GO" id="GO:0005739">
    <property type="term" value="C:mitochondrion"/>
    <property type="evidence" value="ECO:0007669"/>
    <property type="project" value="TreeGrafter"/>
</dbReference>
<feature type="binding site" evidence="10">
    <location>
        <position position="86"/>
    </location>
    <ligand>
        <name>K(+)</name>
        <dbReference type="ChEBI" id="CHEBI:29103"/>
    </ligand>
</feature>
<evidence type="ECO:0000259" key="13">
    <source>
        <dbReference type="PROSITE" id="PS51385"/>
    </source>
</evidence>
<comment type="function">
    <text evidence="10">Catalyzes the epimerization of the S- and R-forms of NAD(P)HX, a damaged form of NAD(P)H that is a result of enzymatic or heat-dependent hydration. This is a prerequisite for the S-specific NAD(P)H-hydrate dehydratase to allow the repair of both epimers of NAD(P)HX.</text>
</comment>
<keyword evidence="12" id="KW-0732">Signal</keyword>
<evidence type="ECO:0000256" key="2">
    <source>
        <dbReference type="ARBA" id="ARBA00000909"/>
    </source>
</evidence>
<dbReference type="HAMAP" id="MF_01966">
    <property type="entry name" value="NADHX_epimerase"/>
    <property type="match status" value="1"/>
</dbReference>
<dbReference type="PANTHER" id="PTHR13232:SF10">
    <property type="entry name" value="NAD(P)H-HYDRATE EPIMERASE"/>
    <property type="match status" value="1"/>
</dbReference>
<keyword evidence="5 10" id="KW-0547">Nucleotide-binding</keyword>
<evidence type="ECO:0000256" key="7">
    <source>
        <dbReference type="ARBA" id="ARBA00022958"/>
    </source>
</evidence>
<dbReference type="Pfam" id="PF03853">
    <property type="entry name" value="YjeF_N"/>
    <property type="match status" value="1"/>
</dbReference>
<evidence type="ECO:0000313" key="14">
    <source>
        <dbReference type="EMBL" id="CAE0373800.1"/>
    </source>
</evidence>
<evidence type="ECO:0000256" key="8">
    <source>
        <dbReference type="ARBA" id="ARBA00023027"/>
    </source>
</evidence>
<feature type="domain" description="YjeF N-terminal" evidence="13">
    <location>
        <begin position="33"/>
        <end position="231"/>
    </location>
</feature>
<feature type="binding site" evidence="10">
    <location>
        <position position="146"/>
    </location>
    <ligand>
        <name>K(+)</name>
        <dbReference type="ChEBI" id="CHEBI:29103"/>
    </ligand>
</feature>
<evidence type="ECO:0000256" key="10">
    <source>
        <dbReference type="HAMAP-Rule" id="MF_03159"/>
    </source>
</evidence>
<evidence type="ECO:0000256" key="6">
    <source>
        <dbReference type="ARBA" id="ARBA00022857"/>
    </source>
</evidence>
<evidence type="ECO:0000256" key="11">
    <source>
        <dbReference type="SAM" id="MobiDB-lite"/>
    </source>
</evidence>
<evidence type="ECO:0000256" key="3">
    <source>
        <dbReference type="ARBA" id="ARBA00012228"/>
    </source>
</evidence>
<feature type="compositionally biased region" description="Polar residues" evidence="11">
    <location>
        <begin position="298"/>
        <end position="307"/>
    </location>
</feature>
<dbReference type="InterPro" id="IPR036652">
    <property type="entry name" value="YjeF_N_dom_sf"/>
</dbReference>
<feature type="binding site" evidence="10">
    <location>
        <position position="180"/>
    </location>
    <ligand>
        <name>(6S)-NADPHX</name>
        <dbReference type="ChEBI" id="CHEBI:64076"/>
    </ligand>
</feature>
<organism evidence="14">
    <name type="scientific">Aureoumbra lagunensis</name>
    <dbReference type="NCBI Taxonomy" id="44058"/>
    <lineage>
        <taxon>Eukaryota</taxon>
        <taxon>Sar</taxon>
        <taxon>Stramenopiles</taxon>
        <taxon>Ochrophyta</taxon>
        <taxon>Pelagophyceae</taxon>
        <taxon>Pelagomonadales</taxon>
        <taxon>Aureoumbra</taxon>
    </lineage>
</organism>
<comment type="catalytic activity">
    <reaction evidence="1 10">
        <text>(6R)-NADHX = (6S)-NADHX</text>
        <dbReference type="Rhea" id="RHEA:32215"/>
        <dbReference type="ChEBI" id="CHEBI:64074"/>
        <dbReference type="ChEBI" id="CHEBI:64075"/>
        <dbReference type="EC" id="5.1.99.6"/>
    </reaction>
</comment>
<keyword evidence="9 10" id="KW-0413">Isomerase</keyword>
<comment type="cofactor">
    <cofactor evidence="10">
        <name>K(+)</name>
        <dbReference type="ChEBI" id="CHEBI:29103"/>
    </cofactor>
    <text evidence="10">Binds 1 potassium ion per subunit.</text>
</comment>
<gene>
    <name evidence="14" type="ORF">ALAG00032_LOCUS14602</name>
</gene>
<comment type="caution">
    <text evidence="10">Lacks conserved residue(s) required for the propagation of feature annotation.</text>
</comment>
<evidence type="ECO:0000256" key="12">
    <source>
        <dbReference type="SAM" id="SignalP"/>
    </source>
</evidence>
<feature type="binding site" evidence="10">
    <location>
        <begin position="85"/>
        <end position="89"/>
    </location>
    <ligand>
        <name>(6S)-NADPHX</name>
        <dbReference type="ChEBI" id="CHEBI:64076"/>
    </ligand>
</feature>
<comment type="similarity">
    <text evidence="10">Belongs to the NnrE/AIBP family.</text>
</comment>
<proteinExistence type="inferred from homology"/>
<dbReference type="SUPFAM" id="SSF64153">
    <property type="entry name" value="YjeF N-terminal domain-like"/>
    <property type="match status" value="1"/>
</dbReference>
<dbReference type="AlphaFoldDB" id="A0A7S3K5Y3"/>
<dbReference type="GO" id="GO:0052856">
    <property type="term" value="F:NAD(P)HX epimerase activity"/>
    <property type="evidence" value="ECO:0007669"/>
    <property type="project" value="UniProtKB-UniRule"/>
</dbReference>
<dbReference type="EMBL" id="HBIJ01022382">
    <property type="protein sequence ID" value="CAE0373800.1"/>
    <property type="molecule type" value="Transcribed_RNA"/>
</dbReference>
<name>A0A7S3K5Y3_9STRA</name>
<sequence length="307" mass="34306">MKKKAWIMASFTLFRGLSALVSGRTNVPRMKYLSQSEAIAVDEELFKYFSVDSLMELAGLSVAAAIRDAYPPKGQRVLICAGPGNNGGDGLVAARHLKFFGYEPMVLYPKQSEKLLFRQLVSQMELMRIQVIDAIPMTEQYDLILDCVFGFSFSGGKPRAPFDQILNEMTNSKKPIISVDIPSGWHVEQGPPDTDAIQPSILISLTAPKHCAIYFDGPHYLGLNVPFKIQQKFGFRQPRFQQAEQFLRLDTLSPDDEILFHHKTEESLGGFGTSDDDDDDVTTIEVEVASPKLKEQTKPPSDSTTYF</sequence>
<comment type="catalytic activity">
    <reaction evidence="2 10">
        <text>(6R)-NADPHX = (6S)-NADPHX</text>
        <dbReference type="Rhea" id="RHEA:32227"/>
        <dbReference type="ChEBI" id="CHEBI:64076"/>
        <dbReference type="ChEBI" id="CHEBI:64077"/>
        <dbReference type="EC" id="5.1.99.6"/>
    </reaction>
</comment>
<dbReference type="InterPro" id="IPR032976">
    <property type="entry name" value="YJEFN_prot_NAXE-like"/>
</dbReference>
<dbReference type="EC" id="5.1.99.6" evidence="3 10"/>
<protein>
    <recommendedName>
        <fullName evidence="3 10">NAD(P)H-hydrate epimerase</fullName>
        <ecNumber evidence="3 10">5.1.99.6</ecNumber>
    </recommendedName>
    <alternativeName>
        <fullName evidence="10">NAD(P)HX epimerase</fullName>
    </alternativeName>
</protein>
<dbReference type="PROSITE" id="PS51385">
    <property type="entry name" value="YJEF_N"/>
    <property type="match status" value="1"/>
</dbReference>
<feature type="binding site" evidence="10">
    <location>
        <position position="183"/>
    </location>
    <ligand>
        <name>K(+)</name>
        <dbReference type="ChEBI" id="CHEBI:29103"/>
    </ligand>
</feature>
<dbReference type="GO" id="GO:0000166">
    <property type="term" value="F:nucleotide binding"/>
    <property type="evidence" value="ECO:0007669"/>
    <property type="project" value="UniProtKB-KW"/>
</dbReference>
<feature type="signal peptide" evidence="12">
    <location>
        <begin position="1"/>
        <end position="19"/>
    </location>
</feature>
<keyword evidence="4 10" id="KW-0479">Metal-binding</keyword>